<evidence type="ECO:0000313" key="2">
    <source>
        <dbReference type="EMBL" id="ASU24125.1"/>
    </source>
</evidence>
<feature type="transmembrane region" description="Helical" evidence="1">
    <location>
        <begin position="90"/>
        <end position="108"/>
    </location>
</feature>
<keyword evidence="3" id="KW-1185">Reference proteome</keyword>
<evidence type="ECO:0000313" key="3">
    <source>
        <dbReference type="Proteomes" id="UP000215148"/>
    </source>
</evidence>
<evidence type="ECO:0000256" key="1">
    <source>
        <dbReference type="SAM" id="Phobius"/>
    </source>
</evidence>
<sequence length="109" mass="11879">MRNLERDIQELIEMPTEPKSEWIRKFENANESAIAGAILHWKKSGSLIQGADNAINKREAASAILQTRLASQVTHTMETLDKSADTVTKVGLLLAVIGIVIGVLQLISG</sequence>
<gene>
    <name evidence="2" type="ORF">CCZ37_16555</name>
</gene>
<name>A0A223N2R8_9VIBR</name>
<proteinExistence type="predicted"/>
<protein>
    <submittedName>
        <fullName evidence="2">Uncharacterized protein</fullName>
    </submittedName>
</protein>
<keyword evidence="1" id="KW-0472">Membrane</keyword>
<keyword evidence="1" id="KW-1133">Transmembrane helix</keyword>
<accession>A0A223N2R8</accession>
<dbReference type="EMBL" id="CP022742">
    <property type="protein sequence ID" value="ASU24125.1"/>
    <property type="molecule type" value="Genomic_DNA"/>
</dbReference>
<organism evidence="2 3">
    <name type="scientific">Vibrio qinghaiensis</name>
    <dbReference type="NCBI Taxonomy" id="2025808"/>
    <lineage>
        <taxon>Bacteria</taxon>
        <taxon>Pseudomonadati</taxon>
        <taxon>Pseudomonadota</taxon>
        <taxon>Gammaproteobacteria</taxon>
        <taxon>Vibrionales</taxon>
        <taxon>Vibrionaceae</taxon>
        <taxon>Vibrio</taxon>
    </lineage>
</organism>
<dbReference type="Proteomes" id="UP000215148">
    <property type="component" value="Chromosome 2"/>
</dbReference>
<keyword evidence="1" id="KW-0812">Transmembrane</keyword>
<reference evidence="2 3" key="1">
    <citation type="submission" date="2017-08" db="EMBL/GenBank/DDBJ databases">
        <title>The Vibrio qinghaiensis sp.-Q67 is a luminous bacteria isolated firstly from Qinghai lake, Qinghai province, China, which has been proved to be very sensitive to detect environmental and food pollutants. Therefore, complete genome analysis of V. qinghaiensis sp.-Q67 highlights the potential application of this strain on detection of hazards in the contaminated environments.</title>
        <authorList>
            <person name="Gong L."/>
        </authorList>
    </citation>
    <scope>NUCLEOTIDE SEQUENCE [LARGE SCALE GENOMIC DNA]</scope>
    <source>
        <strain evidence="2 3">Q67</strain>
    </source>
</reference>
<dbReference type="AlphaFoldDB" id="A0A223N2R8"/>
<dbReference type="KEGG" id="vqi:CCZ37_16555"/>